<dbReference type="PANTHER" id="PTHR43471">
    <property type="entry name" value="ABC TRANSPORTER PERMEASE"/>
    <property type="match status" value="1"/>
</dbReference>
<dbReference type="EMBL" id="BMFU01000002">
    <property type="protein sequence ID" value="GGH52547.1"/>
    <property type="molecule type" value="Genomic_DNA"/>
</dbReference>
<feature type="transmembrane region" description="Helical" evidence="1">
    <location>
        <begin position="105"/>
        <end position="130"/>
    </location>
</feature>
<gene>
    <name evidence="2" type="ORF">GCM10008014_19370</name>
</gene>
<reference evidence="3" key="1">
    <citation type="journal article" date="2019" name="Int. J. Syst. Evol. Microbiol.">
        <title>The Global Catalogue of Microorganisms (GCM) 10K type strain sequencing project: providing services to taxonomists for standard genome sequencing and annotation.</title>
        <authorList>
            <consortium name="The Broad Institute Genomics Platform"/>
            <consortium name="The Broad Institute Genome Sequencing Center for Infectious Disease"/>
            <person name="Wu L."/>
            <person name="Ma J."/>
        </authorList>
    </citation>
    <scope>NUCLEOTIDE SEQUENCE [LARGE SCALE GENOMIC DNA]</scope>
    <source>
        <strain evidence="3">CGMCC 1.12770</strain>
    </source>
</reference>
<keyword evidence="3" id="KW-1185">Reference proteome</keyword>
<protein>
    <recommendedName>
        <fullName evidence="4">ABC transporter permease</fullName>
    </recommendedName>
</protein>
<keyword evidence="1" id="KW-0812">Transmembrane</keyword>
<feature type="transmembrane region" description="Helical" evidence="1">
    <location>
        <begin position="136"/>
        <end position="161"/>
    </location>
</feature>
<sequence>MVNAMSDMIQIARKELKTGFRNPWAYSFLVLFCTFSLSLLMLNAQNPVQGYSSTTGSMLNLILYLLPLMTLFLGSFSLTAEKEDGSWQLLSTYPIGTLSFITGKYIGLAAVLLTIVAFGYGLMGVISWLLGNPIDLLTYGLFLAFSCGLVLLFLGIALLIGSLSRNRWQALTIAVSIWFFAVIGWPALLLAVLGMMPYLWIKPLLVLLTFLNPAELVRLYIVIKLGGGSILGPEYYQWVTWVQQPGGSAIFIGICLLWVICSILIVYAIWERGRSYA</sequence>
<evidence type="ECO:0008006" key="4">
    <source>
        <dbReference type="Google" id="ProtNLM"/>
    </source>
</evidence>
<name>A0ABQ1ZA76_9BACL</name>
<comment type="caution">
    <text evidence="2">The sequence shown here is derived from an EMBL/GenBank/DDBJ whole genome shotgun (WGS) entry which is preliminary data.</text>
</comment>
<feature type="transmembrane region" description="Helical" evidence="1">
    <location>
        <begin position="61"/>
        <end position="80"/>
    </location>
</feature>
<feature type="transmembrane region" description="Helical" evidence="1">
    <location>
        <begin position="249"/>
        <end position="270"/>
    </location>
</feature>
<evidence type="ECO:0000256" key="1">
    <source>
        <dbReference type="SAM" id="Phobius"/>
    </source>
</evidence>
<organism evidence="2 3">
    <name type="scientific">Paenibacillus silvae</name>
    <dbReference type="NCBI Taxonomy" id="1325358"/>
    <lineage>
        <taxon>Bacteria</taxon>
        <taxon>Bacillati</taxon>
        <taxon>Bacillota</taxon>
        <taxon>Bacilli</taxon>
        <taxon>Bacillales</taxon>
        <taxon>Paenibacillaceae</taxon>
        <taxon>Paenibacillus</taxon>
    </lineage>
</organism>
<proteinExistence type="predicted"/>
<dbReference type="Pfam" id="PF12679">
    <property type="entry name" value="ABC2_membrane_2"/>
    <property type="match status" value="1"/>
</dbReference>
<accession>A0ABQ1ZA76</accession>
<feature type="transmembrane region" description="Helical" evidence="1">
    <location>
        <begin position="173"/>
        <end position="201"/>
    </location>
</feature>
<evidence type="ECO:0000313" key="3">
    <source>
        <dbReference type="Proteomes" id="UP000652153"/>
    </source>
</evidence>
<keyword evidence="1" id="KW-0472">Membrane</keyword>
<feature type="transmembrane region" description="Helical" evidence="1">
    <location>
        <begin position="23"/>
        <end position="41"/>
    </location>
</feature>
<evidence type="ECO:0000313" key="2">
    <source>
        <dbReference type="EMBL" id="GGH52547.1"/>
    </source>
</evidence>
<dbReference type="Proteomes" id="UP000652153">
    <property type="component" value="Unassembled WGS sequence"/>
</dbReference>
<keyword evidence="1" id="KW-1133">Transmembrane helix</keyword>
<dbReference type="PANTHER" id="PTHR43471:SF1">
    <property type="entry name" value="ABC TRANSPORTER PERMEASE PROTEIN NOSY-RELATED"/>
    <property type="match status" value="1"/>
</dbReference>